<dbReference type="RefSeq" id="WP_094438745.1">
    <property type="nucleotide sequence ID" value="NZ_NKDB02000002.1"/>
</dbReference>
<comment type="caution">
    <text evidence="1">The sequence shown here is derived from an EMBL/GenBank/DDBJ whole genome shotgun (WGS) entry which is preliminary data.</text>
</comment>
<proteinExistence type="predicted"/>
<dbReference type="InterPro" id="IPR013494">
    <property type="entry name" value="CHP02678"/>
</dbReference>
<dbReference type="EMBL" id="NKDB02000002">
    <property type="protein sequence ID" value="RKJ97238.1"/>
    <property type="molecule type" value="Genomic_DNA"/>
</dbReference>
<dbReference type="Pfam" id="PF09661">
    <property type="entry name" value="DUF2398"/>
    <property type="match status" value="1"/>
</dbReference>
<dbReference type="NCBIfam" id="TIGR02678">
    <property type="entry name" value="TIGR02678 family protein"/>
    <property type="match status" value="1"/>
</dbReference>
<reference evidence="1 2" key="1">
    <citation type="submission" date="2018-09" db="EMBL/GenBank/DDBJ databases">
        <title>Genome comparison of Alicycliphilus sp. BQ1, a polyurethanolytic bacterium, with its closest phylogenetic relatives Alicycliphilus denitrificans BC and K601, unable to attack polyurethane.</title>
        <authorList>
            <person name="Loza-Tavera H."/>
            <person name="Lozano L."/>
            <person name="Cevallos M."/>
            <person name="Maya-Lucas O."/>
            <person name="Garcia-Mena J."/>
            <person name="Hernandez J."/>
        </authorList>
    </citation>
    <scope>NUCLEOTIDE SEQUENCE [LARGE SCALE GENOMIC DNA]</scope>
    <source>
        <strain evidence="1 2">BQ1</strain>
    </source>
</reference>
<evidence type="ECO:0000313" key="2">
    <source>
        <dbReference type="Proteomes" id="UP000216225"/>
    </source>
</evidence>
<name>A0A3R7FFW8_9BURK</name>
<accession>A0A3R7FFW8</accession>
<gene>
    <name evidence="1" type="ORF">CE154_014770</name>
</gene>
<dbReference type="Proteomes" id="UP000216225">
    <property type="component" value="Unassembled WGS sequence"/>
</dbReference>
<evidence type="ECO:0000313" key="1">
    <source>
        <dbReference type="EMBL" id="RKJ97238.1"/>
    </source>
</evidence>
<organism evidence="1 2">
    <name type="scientific">Alicycliphilus denitrificans</name>
    <dbReference type="NCBI Taxonomy" id="179636"/>
    <lineage>
        <taxon>Bacteria</taxon>
        <taxon>Pseudomonadati</taxon>
        <taxon>Pseudomonadota</taxon>
        <taxon>Betaproteobacteria</taxon>
        <taxon>Burkholderiales</taxon>
        <taxon>Comamonadaceae</taxon>
        <taxon>Alicycliphilus</taxon>
    </lineage>
</organism>
<sequence>MTDARHIARQQSRHHSDERAQALRALLMAPLMTPAHEDFAAVRRHADELRGWFAREAGWPLHIERDCARLYKRPADLHDPSRGLPDYECRRYVLLSLACAVLERADPQITLRVLGERLLLLAADPTLASRGFRFALTAAHERRELVAVCRSLLQWGVLRRVAGDEEGYVHGAAAATEGGDALYDIQRRVLAGLLAAVRGPSTWSAEQAPVTLEERLSALVTEHVPDSEEGHRTALRHHLARRLLDDPVVYLEALDEAQRAYFINQRGAMASRLCDATGLAAEQRAEGLALVDEDGQLTDVAMPAEGTEAHATLLVAEFLANRPAPASLEDIAAFLAEARSRYGHYWRKSAREAGAEQELAGIALERLRKLQLIALDAGHARPLPALARFALGEADIRKPAAASTPSLFDL</sequence>
<dbReference type="AlphaFoldDB" id="A0A3R7FFW8"/>
<protein>
    <submittedName>
        <fullName evidence="1">TIGR02678 family protein</fullName>
    </submittedName>
</protein>